<protein>
    <submittedName>
        <fullName evidence="6">TolC family protein</fullName>
    </submittedName>
</protein>
<keyword evidence="5" id="KW-0998">Cell outer membrane</keyword>
<organism evidence="6 7">
    <name type="scientific">Hydrogenophaga crocea</name>
    <dbReference type="NCBI Taxonomy" id="2716225"/>
    <lineage>
        <taxon>Bacteria</taxon>
        <taxon>Pseudomonadati</taxon>
        <taxon>Pseudomonadota</taxon>
        <taxon>Betaproteobacteria</taxon>
        <taxon>Burkholderiales</taxon>
        <taxon>Comamonadaceae</taxon>
        <taxon>Hydrogenophaga</taxon>
    </lineage>
</organism>
<dbReference type="SUPFAM" id="SSF56954">
    <property type="entry name" value="Outer membrane efflux proteins (OEP)"/>
    <property type="match status" value="1"/>
</dbReference>
<evidence type="ECO:0000256" key="1">
    <source>
        <dbReference type="ARBA" id="ARBA00004442"/>
    </source>
</evidence>
<proteinExistence type="predicted"/>
<dbReference type="InterPro" id="IPR051906">
    <property type="entry name" value="TolC-like"/>
</dbReference>
<evidence type="ECO:0000256" key="3">
    <source>
        <dbReference type="ARBA" id="ARBA00022692"/>
    </source>
</evidence>
<dbReference type="Gene3D" id="1.20.1600.10">
    <property type="entry name" value="Outer membrane efflux proteins (OEP)"/>
    <property type="match status" value="1"/>
</dbReference>
<dbReference type="AlphaFoldDB" id="A0A6G8IJU1"/>
<dbReference type="GO" id="GO:0009279">
    <property type="term" value="C:cell outer membrane"/>
    <property type="evidence" value="ECO:0007669"/>
    <property type="project" value="UniProtKB-SubCell"/>
</dbReference>
<keyword evidence="2" id="KW-1134">Transmembrane beta strand</keyword>
<keyword evidence="7" id="KW-1185">Reference proteome</keyword>
<reference evidence="6 7" key="1">
    <citation type="submission" date="2020-03" db="EMBL/GenBank/DDBJ databases">
        <title>Hydrogenophaga sp. nov. isolated from cyanobacterial mat.</title>
        <authorList>
            <person name="Thorat V."/>
            <person name="Kirdat K."/>
            <person name="Tiwarekar B."/>
            <person name="Costa E.D."/>
            <person name="Yadav A."/>
        </authorList>
    </citation>
    <scope>NUCLEOTIDE SEQUENCE [LARGE SCALE GENOMIC DNA]</scope>
    <source>
        <strain evidence="6 7">BA0156</strain>
    </source>
</reference>
<evidence type="ECO:0000256" key="4">
    <source>
        <dbReference type="ARBA" id="ARBA00023136"/>
    </source>
</evidence>
<dbReference type="GO" id="GO:0015562">
    <property type="term" value="F:efflux transmembrane transporter activity"/>
    <property type="evidence" value="ECO:0007669"/>
    <property type="project" value="InterPro"/>
</dbReference>
<dbReference type="PANTHER" id="PTHR30026">
    <property type="entry name" value="OUTER MEMBRANE PROTEIN TOLC"/>
    <property type="match status" value="1"/>
</dbReference>
<comment type="subcellular location">
    <subcellularLocation>
        <location evidence="1">Cell outer membrane</location>
    </subcellularLocation>
</comment>
<dbReference type="GO" id="GO:1990281">
    <property type="term" value="C:efflux pump complex"/>
    <property type="evidence" value="ECO:0007669"/>
    <property type="project" value="TreeGrafter"/>
</dbReference>
<dbReference type="RefSeq" id="WP_166228573.1">
    <property type="nucleotide sequence ID" value="NZ_CP049989.1"/>
</dbReference>
<dbReference type="KEGG" id="hcz:G9Q37_15605"/>
<evidence type="ECO:0000313" key="7">
    <source>
        <dbReference type="Proteomes" id="UP000503162"/>
    </source>
</evidence>
<dbReference type="PANTHER" id="PTHR30026:SF20">
    <property type="entry name" value="OUTER MEMBRANE PROTEIN TOLC"/>
    <property type="match status" value="1"/>
</dbReference>
<keyword evidence="3" id="KW-0812">Transmembrane</keyword>
<dbReference type="Proteomes" id="UP000503162">
    <property type="component" value="Chromosome"/>
</dbReference>
<evidence type="ECO:0000256" key="2">
    <source>
        <dbReference type="ARBA" id="ARBA00022452"/>
    </source>
</evidence>
<accession>A0A6G8IJU1</accession>
<gene>
    <name evidence="6" type="ORF">G9Q37_15605</name>
</gene>
<sequence>MSRFLCGPCGPSWRSRGPGALALVFVFVLGLSVPMGLRAQAPSGIDRSAAMAAALQRSGLLKALQAETRAAREMAVAAAQRPDPVLRLSLDNLPVNGADRWRTTRDFMTMRSIGIAQALPGRDKREARARWYEREAQAAHARHREQATEVLRLTSVAWFALRAAQQRLGLLAAQRESLQRQVLAAEAAARSGRGTPSDLLAARDALWRLEQLRIEADARERVARQALERWTGVQGQITLGEPPRLDEAAWVEEPSRRWLDEHPAVQALQARAEVARAAADLAHLERDPDWSVELMLSQRGSAYSDMLSVGVSIPLASNRARRQDRELSARLAEADARDAEVDEARRVSELEIAEWQQALAAALAQLELIDRERLPLARQRVVASMAAYRAGTLSLRELLAAQEAAVVLSIERIDVELDAARPWSALDALRSTTPAASNTQAR</sequence>
<evidence type="ECO:0000313" key="6">
    <source>
        <dbReference type="EMBL" id="QIM53477.1"/>
    </source>
</evidence>
<dbReference type="GO" id="GO:0015288">
    <property type="term" value="F:porin activity"/>
    <property type="evidence" value="ECO:0007669"/>
    <property type="project" value="TreeGrafter"/>
</dbReference>
<name>A0A6G8IJU1_9BURK</name>
<dbReference type="EMBL" id="CP049989">
    <property type="protein sequence ID" value="QIM53477.1"/>
    <property type="molecule type" value="Genomic_DNA"/>
</dbReference>
<keyword evidence="4" id="KW-0472">Membrane</keyword>
<evidence type="ECO:0000256" key="5">
    <source>
        <dbReference type="ARBA" id="ARBA00023237"/>
    </source>
</evidence>